<dbReference type="GO" id="GO:0031902">
    <property type="term" value="C:late endosome membrane"/>
    <property type="evidence" value="ECO:0007669"/>
    <property type="project" value="TreeGrafter"/>
</dbReference>
<evidence type="ECO:0000256" key="10">
    <source>
        <dbReference type="ARBA" id="ARBA00023018"/>
    </source>
</evidence>
<evidence type="ECO:0000256" key="1">
    <source>
        <dbReference type="ARBA" id="ARBA00004151"/>
    </source>
</evidence>
<dbReference type="CDD" id="cd12087">
    <property type="entry name" value="TM_EGFR-like"/>
    <property type="match status" value="1"/>
</dbReference>
<feature type="region of interest" description="Disordered" evidence="21">
    <location>
        <begin position="36"/>
        <end position="72"/>
    </location>
</feature>
<feature type="domain" description="Lysosome-associated membrane glycoprotein 2-like transmembrane" evidence="25">
    <location>
        <begin position="249"/>
        <end position="281"/>
    </location>
</feature>
<dbReference type="AlphaFoldDB" id="A0A2R5LDT1"/>
<keyword evidence="12" id="KW-0325">Glycoprotein</keyword>
<dbReference type="Gene3D" id="2.40.160.110">
    <property type="match status" value="1"/>
</dbReference>
<evidence type="ECO:0000256" key="19">
    <source>
        <dbReference type="ARBA" id="ARBA00076257"/>
    </source>
</evidence>
<comment type="similarity">
    <text evidence="5 20">Belongs to the LAMP family.</text>
</comment>
<evidence type="ECO:0000256" key="2">
    <source>
        <dbReference type="ARBA" id="ARBA00004158"/>
    </source>
</evidence>
<evidence type="ECO:0000256" key="8">
    <source>
        <dbReference type="ARBA" id="ARBA00022753"/>
    </source>
</evidence>
<evidence type="ECO:0000259" key="25">
    <source>
        <dbReference type="Pfam" id="PF21222"/>
    </source>
</evidence>
<dbReference type="GO" id="GO:0072594">
    <property type="term" value="P:establishment of protein localization to organelle"/>
    <property type="evidence" value="ECO:0007669"/>
    <property type="project" value="TreeGrafter"/>
</dbReference>
<evidence type="ECO:0000256" key="21">
    <source>
        <dbReference type="SAM" id="MobiDB-lite"/>
    </source>
</evidence>
<protein>
    <recommendedName>
        <fullName evidence="18">Lysosome-associated membrane glycoprotein 5</fullName>
    </recommendedName>
    <alternativeName>
        <fullName evidence="19">Lysosome-associated membrane protein 5</fullName>
    </alternativeName>
</protein>
<evidence type="ECO:0000256" key="7">
    <source>
        <dbReference type="ARBA" id="ARBA00022729"/>
    </source>
</evidence>
<dbReference type="PROSITE" id="PS51407">
    <property type="entry name" value="LAMP_3"/>
    <property type="match status" value="1"/>
</dbReference>
<feature type="transmembrane region" description="Helical" evidence="22">
    <location>
        <begin position="248"/>
        <end position="270"/>
    </location>
</feature>
<keyword evidence="14" id="KW-0968">Cytoplasmic vesicle</keyword>
<evidence type="ECO:0000256" key="17">
    <source>
        <dbReference type="ARBA" id="ARBA00060492"/>
    </source>
</evidence>
<proteinExistence type="inferred from homology"/>
<evidence type="ECO:0000256" key="23">
    <source>
        <dbReference type="SAM" id="SignalP"/>
    </source>
</evidence>
<organism evidence="26">
    <name type="scientific">Ornithodoros turicata</name>
    <dbReference type="NCBI Taxonomy" id="34597"/>
    <lineage>
        <taxon>Eukaryota</taxon>
        <taxon>Metazoa</taxon>
        <taxon>Ecdysozoa</taxon>
        <taxon>Arthropoda</taxon>
        <taxon>Chelicerata</taxon>
        <taxon>Arachnida</taxon>
        <taxon>Acari</taxon>
        <taxon>Parasitiformes</taxon>
        <taxon>Ixodida</taxon>
        <taxon>Ixodoidea</taxon>
        <taxon>Argasidae</taxon>
        <taxon>Ornithodorinae</taxon>
        <taxon>Ornithodoros</taxon>
    </lineage>
</organism>
<reference evidence="26" key="1">
    <citation type="submission" date="2018-03" db="EMBL/GenBank/DDBJ databases">
        <title>The relapsing fever spirochete Borrelia turicatae persists in the highly oxidative environment of its soft-bodied tick vector.</title>
        <authorList>
            <person name="Bourret T.J."/>
            <person name="Boyle W.K."/>
            <person name="Valenzuela J.G."/>
            <person name="Oliveira F."/>
            <person name="Lopez J.E."/>
        </authorList>
    </citation>
    <scope>NUCLEOTIDE SEQUENCE</scope>
    <source>
        <strain evidence="26">Kansas strain/isolate</strain>
        <tissue evidence="26">Salivary glands</tissue>
    </source>
</reference>
<dbReference type="PRINTS" id="PR00336">
    <property type="entry name" value="LYSASSOCTDMP"/>
</dbReference>
<feature type="domain" description="Lysosome-associated membrane glycoprotein 2-like luminal" evidence="24">
    <location>
        <begin position="72"/>
        <end position="225"/>
    </location>
</feature>
<feature type="compositionally biased region" description="Low complexity" evidence="21">
    <location>
        <begin position="36"/>
        <end position="66"/>
    </location>
</feature>
<keyword evidence="8" id="KW-0967">Endosome</keyword>
<evidence type="ECO:0000256" key="9">
    <source>
        <dbReference type="ARBA" id="ARBA00022989"/>
    </source>
</evidence>
<comment type="caution">
    <text evidence="20">Lacks conserved residue(s) required for the propagation of feature annotation.</text>
</comment>
<comment type="subcellular location">
    <subcellularLocation>
        <location evidence="4">Cell projection</location>
        <location evidence="4">Dendrite</location>
    </subcellularLocation>
    <subcellularLocation>
        <location evidence="17">Cell projection</location>
        <location evidence="17">Growth cone membrane</location>
        <topology evidence="17">Single-pass type I membrane protein</topology>
    </subcellularLocation>
    <subcellularLocation>
        <location evidence="15">Cytoplasmic vesicle</location>
        <location evidence="15">Secretory vesicle</location>
        <location evidence="15">Synaptic vesicle membrane</location>
        <topology evidence="15">Single-pass type I membrane protein</topology>
    </subcellularLocation>
    <subcellularLocation>
        <location evidence="2">Early endosome membrane</location>
        <topology evidence="2">Single-pass type I membrane protein</topology>
    </subcellularLocation>
    <subcellularLocation>
        <location evidence="1">Endoplasmic reticulum-Golgi intermediate compartment membrane</location>
        <topology evidence="1">Single-pass type I membrane protein</topology>
    </subcellularLocation>
    <subcellularLocation>
        <location evidence="20">Membrane</location>
        <topology evidence="20">Single-pass type I membrane protein</topology>
    </subcellularLocation>
    <subcellularLocation>
        <location evidence="3">Recycling endosome</location>
    </subcellularLocation>
</comment>
<evidence type="ECO:0000259" key="24">
    <source>
        <dbReference type="Pfam" id="PF01299"/>
    </source>
</evidence>
<evidence type="ECO:0000256" key="3">
    <source>
        <dbReference type="ARBA" id="ARBA00004172"/>
    </source>
</evidence>
<evidence type="ECO:0000256" key="15">
    <source>
        <dbReference type="ARBA" id="ARBA00029428"/>
    </source>
</evidence>
<comment type="function">
    <text evidence="16">Plays a role in short-term synaptic plasticity in a subset of GABAergic neurons in the brain.</text>
</comment>
<evidence type="ECO:0000256" key="11">
    <source>
        <dbReference type="ARBA" id="ARBA00023136"/>
    </source>
</evidence>
<dbReference type="GO" id="GO:0005765">
    <property type="term" value="C:lysosomal membrane"/>
    <property type="evidence" value="ECO:0007669"/>
    <property type="project" value="TreeGrafter"/>
</dbReference>
<dbReference type="Pfam" id="PF01299">
    <property type="entry name" value="Lamp2-like_luminal"/>
    <property type="match status" value="1"/>
</dbReference>
<accession>A0A2R5LDT1</accession>
<dbReference type="EMBL" id="GGLE01003510">
    <property type="protein sequence ID" value="MBY07636.1"/>
    <property type="molecule type" value="Transcribed_RNA"/>
</dbReference>
<evidence type="ECO:0000256" key="20">
    <source>
        <dbReference type="PROSITE-ProRule" id="PRU00740"/>
    </source>
</evidence>
<feature type="chain" id="PRO_5015303214" description="Lysosome-associated membrane glycoprotein 5" evidence="23">
    <location>
        <begin position="19"/>
        <end position="283"/>
    </location>
</feature>
<dbReference type="GO" id="GO:0005886">
    <property type="term" value="C:plasma membrane"/>
    <property type="evidence" value="ECO:0007669"/>
    <property type="project" value="UniProtKB-SubCell"/>
</dbReference>
<dbReference type="InterPro" id="IPR002000">
    <property type="entry name" value="Lysosome-assoc_membr_glycop"/>
</dbReference>
<keyword evidence="7 23" id="KW-0732">Signal</keyword>
<sequence>MVWSYAAVLLFAFFAVLAGQELTNTTVLPSTLAPPTVKPTVSPNTTSTTTSAPTTTTTLAPSTTPAPTGPPKNTYNVTFANGTACILMEAAMQLKISYLSHNKTREAVVPLDKSASVNSALSTCQGQNNTQVLAISFAEHDSVTFVFKKNSTVFISEIGVNFTEDSKYFPESDQPDHHGVVNNGQLFLFSVLPGKSYLCNRDGPVTVSDGVTLDLLSVQLQAFRTNDTSDPGQFGAATECSSGDISNIIPIAVGVCLAALVLIVLIAYMIGRRRSRQKGYQSV</sequence>
<evidence type="ECO:0000256" key="12">
    <source>
        <dbReference type="ARBA" id="ARBA00023180"/>
    </source>
</evidence>
<dbReference type="InterPro" id="IPR048524">
    <property type="entry name" value="Lamp2-like_TM"/>
</dbReference>
<evidence type="ECO:0000256" key="14">
    <source>
        <dbReference type="ARBA" id="ARBA00023329"/>
    </source>
</evidence>
<evidence type="ECO:0000256" key="16">
    <source>
        <dbReference type="ARBA" id="ARBA00053950"/>
    </source>
</evidence>
<dbReference type="InterPro" id="IPR048528">
    <property type="entry name" value="Lamp2-like_luminal"/>
</dbReference>
<evidence type="ECO:0000313" key="26">
    <source>
        <dbReference type="EMBL" id="MBY07636.1"/>
    </source>
</evidence>
<dbReference type="Pfam" id="PF21222">
    <property type="entry name" value="Lamp2_2nd"/>
    <property type="match status" value="1"/>
</dbReference>
<keyword evidence="9 22" id="KW-1133">Transmembrane helix</keyword>
<keyword evidence="6 20" id="KW-0812">Transmembrane</keyword>
<evidence type="ECO:0000256" key="18">
    <source>
        <dbReference type="ARBA" id="ARBA00074379"/>
    </source>
</evidence>
<evidence type="ECO:0000256" key="5">
    <source>
        <dbReference type="ARBA" id="ARBA00009644"/>
    </source>
</evidence>
<feature type="signal peptide" evidence="23">
    <location>
        <begin position="1"/>
        <end position="18"/>
    </location>
</feature>
<evidence type="ECO:0000256" key="22">
    <source>
        <dbReference type="SAM" id="Phobius"/>
    </source>
</evidence>
<name>A0A2R5LDT1_9ACAR</name>
<dbReference type="PANTHER" id="PTHR11506:SF35">
    <property type="entry name" value="LYSOSOME-ASSOCIATED MEMBRANE GLYCOPROTEIN 5"/>
    <property type="match status" value="1"/>
</dbReference>
<keyword evidence="13" id="KW-0966">Cell projection</keyword>
<keyword evidence="11 20" id="KW-0472">Membrane</keyword>
<evidence type="ECO:0000256" key="4">
    <source>
        <dbReference type="ARBA" id="ARBA00004279"/>
    </source>
</evidence>
<keyword evidence="10" id="KW-0770">Synapse</keyword>
<evidence type="ECO:0000256" key="13">
    <source>
        <dbReference type="ARBA" id="ARBA00023273"/>
    </source>
</evidence>
<dbReference type="PANTHER" id="PTHR11506">
    <property type="entry name" value="LYSOSOME-ASSOCIATED MEMBRANE GLYCOPROTEIN"/>
    <property type="match status" value="1"/>
</dbReference>
<evidence type="ECO:0000256" key="6">
    <source>
        <dbReference type="ARBA" id="ARBA00022692"/>
    </source>
</evidence>